<dbReference type="InterPro" id="IPR009056">
    <property type="entry name" value="Cyt_c-like_dom"/>
</dbReference>
<keyword evidence="5" id="KW-0732">Signal</keyword>
<dbReference type="Gene3D" id="1.10.760.10">
    <property type="entry name" value="Cytochrome c-like domain"/>
    <property type="match status" value="1"/>
</dbReference>
<keyword evidence="2 4" id="KW-0479">Metal-binding</keyword>
<dbReference type="Proteomes" id="UP001369958">
    <property type="component" value="Chromosome"/>
</dbReference>
<keyword evidence="3 4" id="KW-0408">Iron</keyword>
<dbReference type="PANTHER" id="PTHR35008:SF8">
    <property type="entry name" value="ALCOHOL DEHYDROGENASE CYTOCHROME C SUBUNIT"/>
    <property type="match status" value="1"/>
</dbReference>
<evidence type="ECO:0000256" key="4">
    <source>
        <dbReference type="PROSITE-ProRule" id="PRU00433"/>
    </source>
</evidence>
<evidence type="ECO:0000313" key="8">
    <source>
        <dbReference type="Proteomes" id="UP001369958"/>
    </source>
</evidence>
<dbReference type="PROSITE" id="PS51007">
    <property type="entry name" value="CYTC"/>
    <property type="match status" value="1"/>
</dbReference>
<protein>
    <submittedName>
        <fullName evidence="7">C-type cytochrome</fullName>
    </submittedName>
</protein>
<evidence type="ECO:0000313" key="7">
    <source>
        <dbReference type="EMBL" id="WWT32390.1"/>
    </source>
</evidence>
<feature type="signal peptide" evidence="5">
    <location>
        <begin position="1"/>
        <end position="29"/>
    </location>
</feature>
<gene>
    <name evidence="7" type="ORF">V6617_15480</name>
</gene>
<dbReference type="InterPro" id="IPR036909">
    <property type="entry name" value="Cyt_c-like_dom_sf"/>
</dbReference>
<dbReference type="Pfam" id="PF13442">
    <property type="entry name" value="Cytochrome_CBB3"/>
    <property type="match status" value="1"/>
</dbReference>
<dbReference type="SUPFAM" id="SSF46626">
    <property type="entry name" value="Cytochrome c"/>
    <property type="match status" value="1"/>
</dbReference>
<dbReference type="RefSeq" id="WP_338607815.1">
    <property type="nucleotide sequence ID" value="NZ_CP146275.1"/>
</dbReference>
<keyword evidence="8" id="KW-1185">Reference proteome</keyword>
<evidence type="ECO:0000256" key="1">
    <source>
        <dbReference type="ARBA" id="ARBA00022617"/>
    </source>
</evidence>
<evidence type="ECO:0000256" key="2">
    <source>
        <dbReference type="ARBA" id="ARBA00022723"/>
    </source>
</evidence>
<keyword evidence="1 4" id="KW-0349">Heme</keyword>
<accession>A0ABZ2HZJ9</accession>
<organism evidence="7 8">
    <name type="scientific">Pelagibacterium nitratireducens</name>
    <dbReference type="NCBI Taxonomy" id="1046114"/>
    <lineage>
        <taxon>Bacteria</taxon>
        <taxon>Pseudomonadati</taxon>
        <taxon>Pseudomonadota</taxon>
        <taxon>Alphaproteobacteria</taxon>
        <taxon>Hyphomicrobiales</taxon>
        <taxon>Devosiaceae</taxon>
        <taxon>Pelagibacterium</taxon>
    </lineage>
</organism>
<dbReference type="EMBL" id="CP146275">
    <property type="protein sequence ID" value="WWT32390.1"/>
    <property type="molecule type" value="Genomic_DNA"/>
</dbReference>
<evidence type="ECO:0000256" key="3">
    <source>
        <dbReference type="ARBA" id="ARBA00023004"/>
    </source>
</evidence>
<proteinExistence type="predicted"/>
<feature type="chain" id="PRO_5045427979" evidence="5">
    <location>
        <begin position="30"/>
        <end position="147"/>
    </location>
</feature>
<dbReference type="InterPro" id="IPR051459">
    <property type="entry name" value="Cytochrome_c-type_DH"/>
</dbReference>
<evidence type="ECO:0000256" key="5">
    <source>
        <dbReference type="SAM" id="SignalP"/>
    </source>
</evidence>
<evidence type="ECO:0000259" key="6">
    <source>
        <dbReference type="PROSITE" id="PS51007"/>
    </source>
</evidence>
<name>A0ABZ2HZJ9_9HYPH</name>
<feature type="domain" description="Cytochrome c" evidence="6">
    <location>
        <begin position="42"/>
        <end position="122"/>
    </location>
</feature>
<dbReference type="PANTHER" id="PTHR35008">
    <property type="entry name" value="BLL4482 PROTEIN-RELATED"/>
    <property type="match status" value="1"/>
</dbReference>
<sequence>MQTLFTHPHIQVLGCALAMAAFTGLPAIAQDHALEGGSIGVEQVERGQEEYMANCSSCHGEDLHSVLSTAPDLTGSVFKYGWVGQTVGAKYNVISTTMPAGMGGSLSDQTYVDIVAYILSANGVSATQDGELPADPEALQAITITAP</sequence>
<reference evidence="7 8" key="1">
    <citation type="submission" date="2024-02" db="EMBL/GenBank/DDBJ databases">
        <title>Complete genome sequence of Pelagibacterium nitratireducens ZH15.</title>
        <authorList>
            <person name="Zhao L.H."/>
        </authorList>
    </citation>
    <scope>NUCLEOTIDE SEQUENCE [LARGE SCALE GENOMIC DNA]</scope>
    <source>
        <strain evidence="7 8">ZH15</strain>
    </source>
</reference>